<dbReference type="AlphaFoldDB" id="A0A392NF89"/>
<feature type="non-terminal residue" evidence="1">
    <location>
        <position position="38"/>
    </location>
</feature>
<organism evidence="1 2">
    <name type="scientific">Trifolium medium</name>
    <dbReference type="NCBI Taxonomy" id="97028"/>
    <lineage>
        <taxon>Eukaryota</taxon>
        <taxon>Viridiplantae</taxon>
        <taxon>Streptophyta</taxon>
        <taxon>Embryophyta</taxon>
        <taxon>Tracheophyta</taxon>
        <taxon>Spermatophyta</taxon>
        <taxon>Magnoliopsida</taxon>
        <taxon>eudicotyledons</taxon>
        <taxon>Gunneridae</taxon>
        <taxon>Pentapetalae</taxon>
        <taxon>rosids</taxon>
        <taxon>fabids</taxon>
        <taxon>Fabales</taxon>
        <taxon>Fabaceae</taxon>
        <taxon>Papilionoideae</taxon>
        <taxon>50 kb inversion clade</taxon>
        <taxon>NPAAA clade</taxon>
        <taxon>Hologalegina</taxon>
        <taxon>IRL clade</taxon>
        <taxon>Trifolieae</taxon>
        <taxon>Trifolium</taxon>
    </lineage>
</organism>
<name>A0A392NF89_9FABA</name>
<sequence length="38" mass="4449">MVWEEWNIARRCNSRAENAENSSCSSVQWSKPNFGFVK</sequence>
<keyword evidence="2" id="KW-1185">Reference proteome</keyword>
<dbReference type="Proteomes" id="UP000265520">
    <property type="component" value="Unassembled WGS sequence"/>
</dbReference>
<proteinExistence type="predicted"/>
<evidence type="ECO:0000313" key="1">
    <source>
        <dbReference type="EMBL" id="MCH97815.1"/>
    </source>
</evidence>
<protein>
    <submittedName>
        <fullName evidence="1">Uncharacterized protein</fullName>
    </submittedName>
</protein>
<dbReference type="EMBL" id="LXQA010035995">
    <property type="protein sequence ID" value="MCH97815.1"/>
    <property type="molecule type" value="Genomic_DNA"/>
</dbReference>
<reference evidence="1 2" key="1">
    <citation type="journal article" date="2018" name="Front. Plant Sci.">
        <title>Red Clover (Trifolium pratense) and Zigzag Clover (T. medium) - A Picture of Genomic Similarities and Differences.</title>
        <authorList>
            <person name="Dluhosova J."/>
            <person name="Istvanek J."/>
            <person name="Nedelnik J."/>
            <person name="Repkova J."/>
        </authorList>
    </citation>
    <scope>NUCLEOTIDE SEQUENCE [LARGE SCALE GENOMIC DNA]</scope>
    <source>
        <strain evidence="2">cv. 10/8</strain>
        <tissue evidence="1">Leaf</tissue>
    </source>
</reference>
<accession>A0A392NF89</accession>
<comment type="caution">
    <text evidence="1">The sequence shown here is derived from an EMBL/GenBank/DDBJ whole genome shotgun (WGS) entry which is preliminary data.</text>
</comment>
<evidence type="ECO:0000313" key="2">
    <source>
        <dbReference type="Proteomes" id="UP000265520"/>
    </source>
</evidence>